<feature type="transmembrane region" description="Helical" evidence="1">
    <location>
        <begin position="192"/>
        <end position="212"/>
    </location>
</feature>
<keyword evidence="1" id="KW-1133">Transmembrane helix</keyword>
<name>A0A0J9TM18_PLAVI</name>
<dbReference type="Gene3D" id="1.10.10.10">
    <property type="entry name" value="Winged helix-like DNA-binding domain superfamily/Winged helix DNA-binding domain"/>
    <property type="match status" value="1"/>
</dbReference>
<sequence>MTSEDEICRDIISAHESYSDYVIKNICPAVINFLKKLQLSTDDSYKVKGCNYLYYAVYHMAQEKDIPYEITYKLYKDLLEKYNSKKEYKFNVNIENFNSNIFETLKNLHNLYDYFFKYEKRIKCKQNICGCAEECVEIYNGYIERCNNHYSSSLCTELNKFAEIFNNHLNQDNECKGTIKKLETFNPYNLKIIILIPIILIFVISFSFFILYKVKNNIIKYINIMQ</sequence>
<keyword evidence="1" id="KW-0812">Transmembrane</keyword>
<keyword evidence="1" id="KW-0472">Membrane</keyword>
<organism evidence="2 3">
    <name type="scientific">Plasmodium vivax North Korean</name>
    <dbReference type="NCBI Taxonomy" id="1035514"/>
    <lineage>
        <taxon>Eukaryota</taxon>
        <taxon>Sar</taxon>
        <taxon>Alveolata</taxon>
        <taxon>Apicomplexa</taxon>
        <taxon>Aconoidasida</taxon>
        <taxon>Haemosporida</taxon>
        <taxon>Plasmodiidae</taxon>
        <taxon>Plasmodium</taxon>
        <taxon>Plasmodium (Plasmodium)</taxon>
    </lineage>
</organism>
<evidence type="ECO:0000313" key="3">
    <source>
        <dbReference type="Proteomes" id="UP000053239"/>
    </source>
</evidence>
<dbReference type="OrthoDB" id="386473at2759"/>
<dbReference type="EMBL" id="KQ235639">
    <property type="protein sequence ID" value="KMZ96196.1"/>
    <property type="molecule type" value="Genomic_DNA"/>
</dbReference>
<protein>
    <recommendedName>
        <fullName evidence="4">Variable surface protein</fullName>
    </recommendedName>
</protein>
<accession>A0A0J9TM18</accession>
<evidence type="ECO:0000256" key="1">
    <source>
        <dbReference type="SAM" id="Phobius"/>
    </source>
</evidence>
<evidence type="ECO:0008006" key="4">
    <source>
        <dbReference type="Google" id="ProtNLM"/>
    </source>
</evidence>
<evidence type="ECO:0000313" key="2">
    <source>
        <dbReference type="EMBL" id="KMZ96196.1"/>
    </source>
</evidence>
<dbReference type="Proteomes" id="UP000053239">
    <property type="component" value="Unassembled WGS sequence"/>
</dbReference>
<dbReference type="InterPro" id="IPR036388">
    <property type="entry name" value="WH-like_DNA-bd_sf"/>
</dbReference>
<proteinExistence type="predicted"/>
<dbReference type="AlphaFoldDB" id="A0A0J9TM18"/>
<gene>
    <name evidence="2" type="ORF">PVNG_05857</name>
</gene>
<reference evidence="2 3" key="1">
    <citation type="submission" date="2011-09" db="EMBL/GenBank/DDBJ databases">
        <title>The Genome Sequence of Plasmodium vivax North Korean.</title>
        <authorList>
            <consortium name="The Broad Institute Genome Sequencing Platform"/>
            <consortium name="The Broad Institute Genome Sequencing Center for Infectious Disease"/>
            <person name="Neafsey D."/>
            <person name="Carlton J."/>
            <person name="Barnwell J."/>
            <person name="Collins W."/>
            <person name="Escalante A."/>
            <person name="Mullikin J."/>
            <person name="Saul A."/>
            <person name="Guigo R."/>
            <person name="Camara F."/>
            <person name="Young S.K."/>
            <person name="Zeng Q."/>
            <person name="Gargeya S."/>
            <person name="Fitzgerald M."/>
            <person name="Haas B."/>
            <person name="Abouelleil A."/>
            <person name="Alvarado L."/>
            <person name="Arachchi H.M."/>
            <person name="Berlin A."/>
            <person name="Brown A."/>
            <person name="Chapman S.B."/>
            <person name="Chen Z."/>
            <person name="Dunbar C."/>
            <person name="Freedman E."/>
            <person name="Gearin G."/>
            <person name="Gellesch M."/>
            <person name="Goldberg J."/>
            <person name="Griggs A."/>
            <person name="Gujja S."/>
            <person name="Heiman D."/>
            <person name="Howarth C."/>
            <person name="Larson L."/>
            <person name="Lui A."/>
            <person name="MacDonald P.J.P."/>
            <person name="Montmayeur A."/>
            <person name="Murphy C."/>
            <person name="Neiman D."/>
            <person name="Pearson M."/>
            <person name="Priest M."/>
            <person name="Roberts A."/>
            <person name="Saif S."/>
            <person name="Shea T."/>
            <person name="Shenoy N."/>
            <person name="Sisk P."/>
            <person name="Stolte C."/>
            <person name="Sykes S."/>
            <person name="Wortman J."/>
            <person name="Nusbaum C."/>
            <person name="Birren B."/>
        </authorList>
    </citation>
    <scope>NUCLEOTIDE SEQUENCE [LARGE SCALE GENOMIC DNA]</scope>
    <source>
        <strain evidence="2 3">North Korean</strain>
    </source>
</reference>